<evidence type="ECO:0000313" key="3">
    <source>
        <dbReference type="Proteomes" id="UP000835052"/>
    </source>
</evidence>
<keyword evidence="3" id="KW-1185">Reference proteome</keyword>
<organism evidence="2 3">
    <name type="scientific">Caenorhabditis auriculariae</name>
    <dbReference type="NCBI Taxonomy" id="2777116"/>
    <lineage>
        <taxon>Eukaryota</taxon>
        <taxon>Metazoa</taxon>
        <taxon>Ecdysozoa</taxon>
        <taxon>Nematoda</taxon>
        <taxon>Chromadorea</taxon>
        <taxon>Rhabditida</taxon>
        <taxon>Rhabditina</taxon>
        <taxon>Rhabditomorpha</taxon>
        <taxon>Rhabditoidea</taxon>
        <taxon>Rhabditidae</taxon>
        <taxon>Peloderinae</taxon>
        <taxon>Caenorhabditis</taxon>
    </lineage>
</organism>
<feature type="transmembrane region" description="Helical" evidence="1">
    <location>
        <begin position="123"/>
        <end position="146"/>
    </location>
</feature>
<dbReference type="Proteomes" id="UP000835052">
    <property type="component" value="Unassembled WGS sequence"/>
</dbReference>
<dbReference type="OrthoDB" id="5799023at2759"/>
<gene>
    <name evidence="2" type="ORF">CAUJ_LOCUS13029</name>
</gene>
<dbReference type="AlphaFoldDB" id="A0A8S1HVL0"/>
<feature type="transmembrane region" description="Helical" evidence="1">
    <location>
        <begin position="152"/>
        <end position="176"/>
    </location>
</feature>
<reference evidence="2" key="1">
    <citation type="submission" date="2020-10" db="EMBL/GenBank/DDBJ databases">
        <authorList>
            <person name="Kikuchi T."/>
        </authorList>
    </citation>
    <scope>NUCLEOTIDE SEQUENCE</scope>
    <source>
        <strain evidence="2">NKZ352</strain>
    </source>
</reference>
<name>A0A8S1HVL0_9PELO</name>
<sequence length="207" mass="22841">MKSARPLFVGTQLQTVGSGGLPAENERSTLLVRTAAMTAKKEMNKKKRAAALNMSTISHKLTTDATLCSPPRAPEPSSVCCITVHKVAIFGISFNAIMLFSFYVYAIIRLIETAKDRKLNTEIIAVGSLIMCFVLCFSVIFVWGVLRTRQRMFIPYIVLDAFLLFAFAGTVTATLITVADEVREEINGGTALQKSSTFFFSEQRCYS</sequence>
<proteinExistence type="predicted"/>
<keyword evidence="1" id="KW-1133">Transmembrane helix</keyword>
<accession>A0A8S1HVL0</accession>
<comment type="caution">
    <text evidence="2">The sequence shown here is derived from an EMBL/GenBank/DDBJ whole genome shotgun (WGS) entry which is preliminary data.</text>
</comment>
<dbReference type="EMBL" id="CAJGYM010000086">
    <property type="protein sequence ID" value="CAD6197120.1"/>
    <property type="molecule type" value="Genomic_DNA"/>
</dbReference>
<keyword evidence="1" id="KW-0472">Membrane</keyword>
<evidence type="ECO:0000256" key="1">
    <source>
        <dbReference type="SAM" id="Phobius"/>
    </source>
</evidence>
<feature type="transmembrane region" description="Helical" evidence="1">
    <location>
        <begin position="87"/>
        <end position="111"/>
    </location>
</feature>
<protein>
    <submittedName>
        <fullName evidence="2">Uncharacterized protein</fullName>
    </submittedName>
</protein>
<evidence type="ECO:0000313" key="2">
    <source>
        <dbReference type="EMBL" id="CAD6197120.1"/>
    </source>
</evidence>
<keyword evidence="1" id="KW-0812">Transmembrane</keyword>